<dbReference type="OrthoDB" id="9787283at2"/>
<dbReference type="Proteomes" id="UP000310636">
    <property type="component" value="Unassembled WGS sequence"/>
</dbReference>
<keyword evidence="4" id="KW-1185">Reference proteome</keyword>
<feature type="chain" id="PRO_5039368449" evidence="2">
    <location>
        <begin position="22"/>
        <end position="571"/>
    </location>
</feature>
<dbReference type="InterPro" id="IPR050490">
    <property type="entry name" value="Bact_solute-bd_prot1"/>
</dbReference>
<feature type="region of interest" description="Disordered" evidence="1">
    <location>
        <begin position="66"/>
        <end position="86"/>
    </location>
</feature>
<evidence type="ECO:0000256" key="1">
    <source>
        <dbReference type="SAM" id="MobiDB-lite"/>
    </source>
</evidence>
<protein>
    <submittedName>
        <fullName evidence="3">Extracellular solute-binding protein</fullName>
    </submittedName>
</protein>
<accession>A0A4S4BPS2</accession>
<dbReference type="InterPro" id="IPR006059">
    <property type="entry name" value="SBP"/>
</dbReference>
<proteinExistence type="predicted"/>
<feature type="compositionally biased region" description="Low complexity" evidence="1">
    <location>
        <begin position="33"/>
        <end position="49"/>
    </location>
</feature>
<evidence type="ECO:0000313" key="3">
    <source>
        <dbReference type="EMBL" id="THF76395.1"/>
    </source>
</evidence>
<name>A0A4S4BPS2_9BACL</name>
<dbReference type="RefSeq" id="WP_136371427.1">
    <property type="nucleotide sequence ID" value="NZ_SSOB01000025.1"/>
</dbReference>
<organism evidence="3 4">
    <name type="scientific">Cohnella fermenti</name>
    <dbReference type="NCBI Taxonomy" id="2565925"/>
    <lineage>
        <taxon>Bacteria</taxon>
        <taxon>Bacillati</taxon>
        <taxon>Bacillota</taxon>
        <taxon>Bacilli</taxon>
        <taxon>Bacillales</taxon>
        <taxon>Paenibacillaceae</taxon>
        <taxon>Cohnella</taxon>
    </lineage>
</organism>
<sequence>MSNKSVSLGMALLLVVLSACSQSGGDKNGADNGGAASQPAEAASPSAEAETYDPFGKYPETITLTYGKSVDPTDNSLPGGDTPENNQYSRYILDNLNIDTKVTWQAASGTNYDQKVNLAISSSDLPDALVVKDTQLREMVKSGQLADLTEVFEQYASPAMKNFMEKTDGKSAEAVTFDGKMYAIPSIQVQSDGVHEMWIRKDWLDKLGLEPPKTMEDLEKVAKAFVEQDPDGNGKNDTIGIAGQQNGSKLYANFLESTNNTFGLDPIFGAYQSYPGYWLKDDSGNPVYGSILPETKEALGKLRDLYAEGLIDKEIGIRKSAYEPVVSGQAGIFFAPWWMGYGPLPDAIKNDPNANWQAYLLPLDAEGQFNAHMGAPSTLFVVVRKGYEHPEAVVKMLNMLVRDESKFDISVPIGYYPLRVPMSYTDESEYSAKALKEVLAGTKKPEDFADPGYKLLAADIQNVTKVKKQPYDDMDIDNWDPQADMGTWSRIYSLLVGSSPLEQDYNKVYSLLYSQTKTMESRWSNLKKLEDETFLKIIMGAAPLDDFDKFVADWKKQGGDKITEEVKAAIQ</sequence>
<feature type="compositionally biased region" description="Polar residues" evidence="1">
    <location>
        <begin position="66"/>
        <end position="76"/>
    </location>
</feature>
<evidence type="ECO:0000256" key="2">
    <source>
        <dbReference type="SAM" id="SignalP"/>
    </source>
</evidence>
<feature type="region of interest" description="Disordered" evidence="1">
    <location>
        <begin position="23"/>
        <end position="54"/>
    </location>
</feature>
<keyword evidence="2" id="KW-0732">Signal</keyword>
<dbReference type="AlphaFoldDB" id="A0A4S4BPS2"/>
<feature type="signal peptide" evidence="2">
    <location>
        <begin position="1"/>
        <end position="21"/>
    </location>
</feature>
<dbReference type="EMBL" id="SSOB01000025">
    <property type="protein sequence ID" value="THF76395.1"/>
    <property type="molecule type" value="Genomic_DNA"/>
</dbReference>
<gene>
    <name evidence="3" type="ORF">E6C55_19185</name>
</gene>
<dbReference type="PANTHER" id="PTHR43649">
    <property type="entry name" value="ARABINOSE-BINDING PROTEIN-RELATED"/>
    <property type="match status" value="1"/>
</dbReference>
<reference evidence="3 4" key="1">
    <citation type="submission" date="2019-04" db="EMBL/GenBank/DDBJ databases">
        <title>Cohnella sp. nov. isolated from preserved vegetables.</title>
        <authorList>
            <person name="Lin S.-Y."/>
            <person name="Hung M.-H."/>
            <person name="Young C.-C."/>
        </authorList>
    </citation>
    <scope>NUCLEOTIDE SEQUENCE [LARGE SCALE GENOMIC DNA]</scope>
    <source>
        <strain evidence="3 4">CC-MHH1044</strain>
    </source>
</reference>
<dbReference type="Gene3D" id="3.40.190.10">
    <property type="entry name" value="Periplasmic binding protein-like II"/>
    <property type="match status" value="2"/>
</dbReference>
<comment type="caution">
    <text evidence="3">The sequence shown here is derived from an EMBL/GenBank/DDBJ whole genome shotgun (WGS) entry which is preliminary data.</text>
</comment>
<dbReference type="CDD" id="cd13580">
    <property type="entry name" value="PBP2_AlgQ_like_1"/>
    <property type="match status" value="1"/>
</dbReference>
<dbReference type="Pfam" id="PF01547">
    <property type="entry name" value="SBP_bac_1"/>
    <property type="match status" value="1"/>
</dbReference>
<evidence type="ECO:0000313" key="4">
    <source>
        <dbReference type="Proteomes" id="UP000310636"/>
    </source>
</evidence>
<dbReference type="PROSITE" id="PS51257">
    <property type="entry name" value="PROKAR_LIPOPROTEIN"/>
    <property type="match status" value="1"/>
</dbReference>
<dbReference type="SUPFAM" id="SSF53850">
    <property type="entry name" value="Periplasmic binding protein-like II"/>
    <property type="match status" value="1"/>
</dbReference>
<dbReference type="PANTHER" id="PTHR43649:SF12">
    <property type="entry name" value="DIACETYLCHITOBIOSE BINDING PROTEIN DASA"/>
    <property type="match status" value="1"/>
</dbReference>